<dbReference type="Gene3D" id="3.30.710.10">
    <property type="entry name" value="Potassium Channel Kv1.1, Chain A"/>
    <property type="match status" value="1"/>
</dbReference>
<proteinExistence type="predicted"/>
<dbReference type="Pfam" id="PF23110">
    <property type="entry name" value="H1_KCTD8_12_16"/>
    <property type="match status" value="1"/>
</dbReference>
<organism evidence="12 13">
    <name type="scientific">Podarcis lilfordi</name>
    <name type="common">Lilford's wall lizard</name>
    <dbReference type="NCBI Taxonomy" id="74358"/>
    <lineage>
        <taxon>Eukaryota</taxon>
        <taxon>Metazoa</taxon>
        <taxon>Chordata</taxon>
        <taxon>Craniata</taxon>
        <taxon>Vertebrata</taxon>
        <taxon>Euteleostomi</taxon>
        <taxon>Lepidosauria</taxon>
        <taxon>Squamata</taxon>
        <taxon>Bifurcata</taxon>
        <taxon>Unidentata</taxon>
        <taxon>Episquamata</taxon>
        <taxon>Laterata</taxon>
        <taxon>Lacertibaenia</taxon>
        <taxon>Lacertidae</taxon>
        <taxon>Podarcis</taxon>
    </lineage>
</organism>
<dbReference type="InterPro" id="IPR057093">
    <property type="entry name" value="H1_KCTD8_12_16"/>
</dbReference>
<dbReference type="InterPro" id="IPR011333">
    <property type="entry name" value="SKP1/BTB/POZ_sf"/>
</dbReference>
<evidence type="ECO:0000256" key="6">
    <source>
        <dbReference type="ARBA" id="ARBA00023273"/>
    </source>
</evidence>
<gene>
    <name evidence="12" type="ORF">PODLI_1B007859</name>
</gene>
<evidence type="ECO:0000313" key="13">
    <source>
        <dbReference type="Proteomes" id="UP001178461"/>
    </source>
</evidence>
<dbReference type="AlphaFoldDB" id="A0AA35PPN2"/>
<reference evidence="12" key="1">
    <citation type="submission" date="2022-12" db="EMBL/GenBank/DDBJ databases">
        <authorList>
            <person name="Alioto T."/>
            <person name="Alioto T."/>
            <person name="Gomez Garrido J."/>
        </authorList>
    </citation>
    <scope>NUCLEOTIDE SEQUENCE</scope>
</reference>
<evidence type="ECO:0000256" key="1">
    <source>
        <dbReference type="ARBA" id="ARBA00022475"/>
    </source>
</evidence>
<keyword evidence="2" id="KW-0597">Phosphoprotein</keyword>
<protein>
    <submittedName>
        <fullName evidence="12">POZ domain-containing KCTD12-like isoform X1</fullName>
    </submittedName>
</protein>
<feature type="region of interest" description="Disordered" evidence="10">
    <location>
        <begin position="323"/>
        <end position="465"/>
    </location>
</feature>
<feature type="region of interest" description="Disordered" evidence="10">
    <location>
        <begin position="113"/>
        <end position="149"/>
    </location>
</feature>
<evidence type="ECO:0000256" key="3">
    <source>
        <dbReference type="ARBA" id="ARBA00023018"/>
    </source>
</evidence>
<accession>A0AA35PPN2</accession>
<dbReference type="SMART" id="SM00225">
    <property type="entry name" value="BTB"/>
    <property type="match status" value="1"/>
</dbReference>
<sequence length="506" mass="55390">MALADPGGGSAQPGSDFPEIVELNVGGQVYLTRRSTLLSVPNSLLWEMFAHNGARPLARDSKNRIFVDRDGFLFRYILDYMRDRCLVLPENFPERGRLRREAEYFQLPELARTLAPKTGQQDSDEEGQSDSEDLSPGPDAPGILPDGQSTRIPGFITIAYRGSYALGRDGQADAKFRRVARITVCGKTALAREVFGEALNESRDPDRAPGCYTSRYYLKFTFLEQAFDRLAGAGFQMVASNSTGTCTVEPADGKIWTSYAEYVFYRPPACQDSQKVSGEHPHFPGSLWLSVAPSAAPVGPEKDVRKSLASSSEPILDLRTDAASVLPASTIPTSTTPTAPPTAMEHPPTATLKRSPVLSAGATTEPAPPDLPQSSKEATQERPFSSANFSPDPDPALLPPPDQDPLPETRGSWGSLPWPEAPEECGPPRPTTLDFSQPLQKLEEAKQVGVEENGLERGPPPPGEERKALQLELGKCIEDFRRIRVPASFPNKKRAWQSELLQKYQL</sequence>
<keyword evidence="4" id="KW-0472">Membrane</keyword>
<feature type="compositionally biased region" description="Polar residues" evidence="10">
    <location>
        <begin position="372"/>
        <end position="389"/>
    </location>
</feature>
<keyword evidence="6" id="KW-0966">Cell projection</keyword>
<keyword evidence="5" id="KW-0628">Postsynaptic cell membrane</keyword>
<comment type="subcellular location">
    <subcellularLocation>
        <location evidence="7">Postsynaptic cell membrane</location>
    </subcellularLocation>
    <subcellularLocation>
        <location evidence="8">Presynaptic cell membrane</location>
    </subcellularLocation>
</comment>
<dbReference type="EMBL" id="OX395140">
    <property type="protein sequence ID" value="CAI5793298.1"/>
    <property type="molecule type" value="Genomic_DNA"/>
</dbReference>
<keyword evidence="1" id="KW-1003">Cell membrane</keyword>
<evidence type="ECO:0000256" key="2">
    <source>
        <dbReference type="ARBA" id="ARBA00022553"/>
    </source>
</evidence>
<feature type="domain" description="BTB" evidence="11">
    <location>
        <begin position="19"/>
        <end position="122"/>
    </location>
</feature>
<keyword evidence="13" id="KW-1185">Reference proteome</keyword>
<evidence type="ECO:0000259" key="11">
    <source>
        <dbReference type="SMART" id="SM00225"/>
    </source>
</evidence>
<dbReference type="PANTHER" id="PTHR14499">
    <property type="entry name" value="POTASSIUM CHANNEL TETRAMERIZATION DOMAIN-CONTAINING"/>
    <property type="match status" value="1"/>
</dbReference>
<dbReference type="Proteomes" id="UP001178461">
    <property type="component" value="Chromosome Z"/>
</dbReference>
<evidence type="ECO:0000256" key="7">
    <source>
        <dbReference type="ARBA" id="ARBA00034100"/>
    </source>
</evidence>
<feature type="compositionally biased region" description="Low complexity" evidence="10">
    <location>
        <begin position="327"/>
        <end position="351"/>
    </location>
</feature>
<dbReference type="GO" id="GO:0043235">
    <property type="term" value="C:receptor complex"/>
    <property type="evidence" value="ECO:0007669"/>
    <property type="project" value="TreeGrafter"/>
</dbReference>
<name>A0AA35PPN2_9SAUR</name>
<dbReference type="InterPro" id="IPR003131">
    <property type="entry name" value="T1-type_BTB"/>
</dbReference>
<dbReference type="GO" id="GO:0008277">
    <property type="term" value="P:regulation of G protein-coupled receptor signaling pathway"/>
    <property type="evidence" value="ECO:0007669"/>
    <property type="project" value="TreeGrafter"/>
</dbReference>
<evidence type="ECO:0000313" key="12">
    <source>
        <dbReference type="EMBL" id="CAI5793298.1"/>
    </source>
</evidence>
<dbReference type="PANTHER" id="PTHR14499:SF30">
    <property type="entry name" value="POTASSIUM CHANNEL TETRAMERISATION DOMAIN CONTAINING 12B"/>
    <property type="match status" value="1"/>
</dbReference>
<dbReference type="GO" id="GO:0045211">
    <property type="term" value="C:postsynaptic membrane"/>
    <property type="evidence" value="ECO:0007669"/>
    <property type="project" value="UniProtKB-SubCell"/>
</dbReference>
<evidence type="ECO:0000256" key="9">
    <source>
        <dbReference type="ARBA" id="ARBA00057758"/>
    </source>
</evidence>
<keyword evidence="3" id="KW-0770">Synapse</keyword>
<dbReference type="GO" id="GO:0042734">
    <property type="term" value="C:presynaptic membrane"/>
    <property type="evidence" value="ECO:0007669"/>
    <property type="project" value="UniProtKB-SubCell"/>
</dbReference>
<evidence type="ECO:0000256" key="10">
    <source>
        <dbReference type="SAM" id="MobiDB-lite"/>
    </source>
</evidence>
<evidence type="ECO:0000256" key="8">
    <source>
        <dbReference type="ARBA" id="ARBA00034111"/>
    </source>
</evidence>
<dbReference type="GO" id="GO:0051260">
    <property type="term" value="P:protein homooligomerization"/>
    <property type="evidence" value="ECO:0007669"/>
    <property type="project" value="InterPro"/>
</dbReference>
<comment type="function">
    <text evidence="9">Auxiliary subunit of GABA-B receptors that determine the pharmacology and kinetics of the receptor response. Increases agonist potency and markedly alter the G-protein signaling of the receptors by accelerating onset and promoting desensitization.</text>
</comment>
<feature type="compositionally biased region" description="Pro residues" evidence="10">
    <location>
        <begin position="392"/>
        <end position="404"/>
    </location>
</feature>
<dbReference type="InterPro" id="IPR000210">
    <property type="entry name" value="BTB/POZ_dom"/>
</dbReference>
<dbReference type="CDD" id="cd18367">
    <property type="entry name" value="BTB_POZ_KCTD8-like"/>
    <property type="match status" value="1"/>
</dbReference>
<dbReference type="SUPFAM" id="SSF54695">
    <property type="entry name" value="POZ domain"/>
    <property type="match status" value="1"/>
</dbReference>
<feature type="compositionally biased region" description="Acidic residues" evidence="10">
    <location>
        <begin position="122"/>
        <end position="133"/>
    </location>
</feature>
<evidence type="ECO:0000256" key="4">
    <source>
        <dbReference type="ARBA" id="ARBA00023136"/>
    </source>
</evidence>
<evidence type="ECO:0000256" key="5">
    <source>
        <dbReference type="ARBA" id="ARBA00023257"/>
    </source>
</evidence>
<dbReference type="Pfam" id="PF02214">
    <property type="entry name" value="BTB_2"/>
    <property type="match status" value="1"/>
</dbReference>